<organism evidence="6 7">
    <name type="scientific">Enterovibrio gelatinilyticus</name>
    <dbReference type="NCBI Taxonomy" id="2899819"/>
    <lineage>
        <taxon>Bacteria</taxon>
        <taxon>Pseudomonadati</taxon>
        <taxon>Pseudomonadota</taxon>
        <taxon>Gammaproteobacteria</taxon>
        <taxon>Vibrionales</taxon>
        <taxon>Vibrionaceae</taxon>
        <taxon>Enterovibrio</taxon>
    </lineage>
</organism>
<dbReference type="Gene3D" id="3.60.15.10">
    <property type="entry name" value="Ribonuclease Z/Hydroxyacylglutathione hydrolase-like"/>
    <property type="match status" value="1"/>
</dbReference>
<comment type="caution">
    <text evidence="6">The sequence shown here is derived from an EMBL/GenBank/DDBJ whole genome shotgun (WGS) entry which is preliminary data.</text>
</comment>
<name>A0ABT5R4R5_9GAMM</name>
<evidence type="ECO:0000259" key="5">
    <source>
        <dbReference type="SMART" id="SM00849"/>
    </source>
</evidence>
<comment type="cofactor">
    <cofactor evidence="1">
        <name>Zn(2+)</name>
        <dbReference type="ChEBI" id="CHEBI:29105"/>
    </cofactor>
</comment>
<dbReference type="SMART" id="SM00849">
    <property type="entry name" value="Lactamase_B"/>
    <property type="match status" value="1"/>
</dbReference>
<dbReference type="CDD" id="cd07737">
    <property type="entry name" value="YcbL-like_MBL-fold"/>
    <property type="match status" value="1"/>
</dbReference>
<gene>
    <name evidence="6" type="ORF">LRP50_16520</name>
</gene>
<keyword evidence="2" id="KW-0479">Metal-binding</keyword>
<keyword evidence="4" id="KW-0862">Zinc</keyword>
<dbReference type="RefSeq" id="WP_274165565.1">
    <property type="nucleotide sequence ID" value="NZ_JAJUBC010000020.1"/>
</dbReference>
<dbReference type="Proteomes" id="UP001149400">
    <property type="component" value="Unassembled WGS sequence"/>
</dbReference>
<evidence type="ECO:0000313" key="6">
    <source>
        <dbReference type="EMBL" id="MDD1794741.1"/>
    </source>
</evidence>
<feature type="domain" description="Metallo-beta-lactamase" evidence="5">
    <location>
        <begin position="14"/>
        <end position="194"/>
    </location>
</feature>
<keyword evidence="3" id="KW-0378">Hydrolase</keyword>
<proteinExistence type="predicted"/>
<dbReference type="InterPro" id="IPR036866">
    <property type="entry name" value="RibonucZ/Hydroxyglut_hydro"/>
</dbReference>
<keyword evidence="7" id="KW-1185">Reference proteome</keyword>
<dbReference type="SUPFAM" id="SSF56281">
    <property type="entry name" value="Metallo-hydrolase/oxidoreductase"/>
    <property type="match status" value="1"/>
</dbReference>
<dbReference type="PANTHER" id="PTHR46233">
    <property type="entry name" value="HYDROXYACYLGLUTATHIONE HYDROLASE GLOC"/>
    <property type="match status" value="1"/>
</dbReference>
<evidence type="ECO:0000256" key="2">
    <source>
        <dbReference type="ARBA" id="ARBA00022723"/>
    </source>
</evidence>
<evidence type="ECO:0000313" key="7">
    <source>
        <dbReference type="Proteomes" id="UP001149400"/>
    </source>
</evidence>
<dbReference type="InterPro" id="IPR051453">
    <property type="entry name" value="MBL_Glyoxalase_II"/>
</dbReference>
<dbReference type="EMBL" id="JAJUBC010000020">
    <property type="protein sequence ID" value="MDD1794741.1"/>
    <property type="molecule type" value="Genomic_DNA"/>
</dbReference>
<protein>
    <submittedName>
        <fullName evidence="6">MBL fold metallo-hydrolase</fullName>
    </submittedName>
</protein>
<dbReference type="PANTHER" id="PTHR46233:SF3">
    <property type="entry name" value="HYDROXYACYLGLUTATHIONE HYDROLASE GLOC"/>
    <property type="match status" value="1"/>
</dbReference>
<reference evidence="6" key="1">
    <citation type="submission" date="2021-12" db="EMBL/GenBank/DDBJ databases">
        <title>Enterovibrio ZSDZ35 sp. nov. and Enterovibrio ZSDZ42 sp. nov., isolated from coastal seawater in Qingdao.</title>
        <authorList>
            <person name="Zhang P."/>
        </authorList>
    </citation>
    <scope>NUCLEOTIDE SEQUENCE</scope>
    <source>
        <strain evidence="6">ZSDZ42</strain>
    </source>
</reference>
<sequence length="217" mass="23713">MALKFEIVPVTAFQQNCSIIWCDKTNEAALVDPGGDVATLIAKVDELGVKVTKVLLTHGHLDHVGGTVDIAEAYKVPVIGPEKQDAFWLQGLPKQSEMFGFALTESFEPNQWLNDGDTVTIGESTLNVIHTPGHTPGHVCFISEDDRMAWVGDVLFNGSIGRTDFPRGDHATLISSIKEKLFPLGNDIRFVPGHGPTSTFGVERQQNPHVADNMPIW</sequence>
<evidence type="ECO:0000256" key="3">
    <source>
        <dbReference type="ARBA" id="ARBA00022801"/>
    </source>
</evidence>
<dbReference type="Pfam" id="PF00753">
    <property type="entry name" value="Lactamase_B"/>
    <property type="match status" value="1"/>
</dbReference>
<dbReference type="InterPro" id="IPR001279">
    <property type="entry name" value="Metallo-B-lactamas"/>
</dbReference>
<evidence type="ECO:0000256" key="4">
    <source>
        <dbReference type="ARBA" id="ARBA00022833"/>
    </source>
</evidence>
<accession>A0ABT5R4R5</accession>
<evidence type="ECO:0000256" key="1">
    <source>
        <dbReference type="ARBA" id="ARBA00001947"/>
    </source>
</evidence>